<reference evidence="2" key="1">
    <citation type="journal article" date="2020" name="Nature">
        <title>Giant virus diversity and host interactions through global metagenomics.</title>
        <authorList>
            <person name="Schulz F."/>
            <person name="Roux S."/>
            <person name="Paez-Espino D."/>
            <person name="Jungbluth S."/>
            <person name="Walsh D.A."/>
            <person name="Denef V.J."/>
            <person name="McMahon K.D."/>
            <person name="Konstantinidis K.T."/>
            <person name="Eloe-Fadrosh E.A."/>
            <person name="Kyrpides N.C."/>
            <person name="Woyke T."/>
        </authorList>
    </citation>
    <scope>NUCLEOTIDE SEQUENCE</scope>
    <source>
        <strain evidence="2">GVMAG-M-3300009182-78</strain>
    </source>
</reference>
<dbReference type="EMBL" id="MN739044">
    <property type="protein sequence ID" value="QHS85572.1"/>
    <property type="molecule type" value="Genomic_DNA"/>
</dbReference>
<keyword evidence="1" id="KW-1133">Transmembrane helix</keyword>
<evidence type="ECO:0000313" key="2">
    <source>
        <dbReference type="EMBL" id="QHS85572.1"/>
    </source>
</evidence>
<dbReference type="AlphaFoldDB" id="A0A6C0B0F1"/>
<proteinExistence type="predicted"/>
<sequence>MDEADIIISDTIINNQIPDAGVHHNVVINDDNINFNNYLFLMVGFIAWYYYFAL</sequence>
<keyword evidence="1" id="KW-0472">Membrane</keyword>
<feature type="transmembrane region" description="Helical" evidence="1">
    <location>
        <begin position="35"/>
        <end position="52"/>
    </location>
</feature>
<protein>
    <submittedName>
        <fullName evidence="2">Uncharacterized protein</fullName>
    </submittedName>
</protein>
<evidence type="ECO:0000256" key="1">
    <source>
        <dbReference type="SAM" id="Phobius"/>
    </source>
</evidence>
<accession>A0A6C0B0F1</accession>
<keyword evidence="1" id="KW-0812">Transmembrane</keyword>
<name>A0A6C0B0F1_9ZZZZ</name>
<organism evidence="2">
    <name type="scientific">viral metagenome</name>
    <dbReference type="NCBI Taxonomy" id="1070528"/>
    <lineage>
        <taxon>unclassified sequences</taxon>
        <taxon>metagenomes</taxon>
        <taxon>organismal metagenomes</taxon>
    </lineage>
</organism>